<evidence type="ECO:0000313" key="1">
    <source>
        <dbReference type="EMBL" id="RZH66541.1"/>
    </source>
</evidence>
<name>A0A482XTL7_9EURY</name>
<dbReference type="PANTHER" id="PTHR40053:SF1">
    <property type="entry name" value="SPORULATION-CONTROL PROTEIN SPO0M"/>
    <property type="match status" value="1"/>
</dbReference>
<sequence length="242" mass="26694">MKGVLSSLGIGAATVDTVLPTTLTAGESVDARVDITGGNDTQEIDGIYFALATRYKTDESTRTAKIETVRVGDSFTIEPDEERTRTVSIDVPAHTPVTMGTTSVWLDTGLDIDWAVDPDDRDALEIEPDPLRRALFDAVDSLGFVLRTAQCEATESLFSDHRFVQEFEFVPRSGPFAGDLDELEIVPLPADDGFELLLEVDRRGGLLAERFDADERNERLSLRAGTEDDLEERLRVAIERNC</sequence>
<dbReference type="AlphaFoldDB" id="A0A482XTL7"/>
<comment type="caution">
    <text evidence="1">The sequence shown here is derived from an EMBL/GenBank/DDBJ whole genome shotgun (WGS) entry which is preliminary data.</text>
</comment>
<dbReference type="RefSeq" id="WP_130171771.1">
    <property type="nucleotide sequence ID" value="NZ_SHMR01000009.1"/>
</dbReference>
<dbReference type="Proteomes" id="UP000292704">
    <property type="component" value="Unassembled WGS sequence"/>
</dbReference>
<gene>
    <name evidence="1" type="ORF">ELS17_17925</name>
</gene>
<dbReference type="PANTHER" id="PTHR40053">
    <property type="entry name" value="SPORULATION-CONTROL PROTEIN SPO0M"/>
    <property type="match status" value="1"/>
</dbReference>
<dbReference type="OrthoDB" id="181599at2157"/>
<dbReference type="STRING" id="222984.GCA_000731985_02657"/>
<dbReference type="EMBL" id="SHMR01000009">
    <property type="protein sequence ID" value="RZH66541.1"/>
    <property type="molecule type" value="Genomic_DNA"/>
</dbReference>
<evidence type="ECO:0000313" key="2">
    <source>
        <dbReference type="Proteomes" id="UP000292704"/>
    </source>
</evidence>
<protein>
    <submittedName>
        <fullName evidence="1">Sporulation protein</fullName>
    </submittedName>
</protein>
<organism evidence="1 2">
    <name type="scientific">Natrinema altunense</name>
    <dbReference type="NCBI Taxonomy" id="222984"/>
    <lineage>
        <taxon>Archaea</taxon>
        <taxon>Methanobacteriati</taxon>
        <taxon>Methanobacteriota</taxon>
        <taxon>Stenosarchaea group</taxon>
        <taxon>Halobacteria</taxon>
        <taxon>Halobacteriales</taxon>
        <taxon>Natrialbaceae</taxon>
        <taxon>Natrinema</taxon>
    </lineage>
</organism>
<accession>A0A482XTL7</accession>
<proteinExistence type="predicted"/>
<reference evidence="1 2" key="1">
    <citation type="submission" date="2019-02" db="EMBL/GenBank/DDBJ databases">
        <title>Genome analysis provides insights into bioremediation potentialities and Haloocin production by Natrinema altunense strain 4.1R isolated from Chott Douz in Tunisian desert.</title>
        <authorList>
            <person name="Najjari A."/>
            <person name="Youssef N."/>
            <person name="Ben Dhia O."/>
            <person name="Ferjani R."/>
            <person name="El Hidri D."/>
            <person name="Ouzari H.I."/>
            <person name="Cherif A."/>
        </authorList>
    </citation>
    <scope>NUCLEOTIDE SEQUENCE [LARGE SCALE GENOMIC DNA]</scope>
    <source>
        <strain evidence="1 2">4.1R</strain>
    </source>
</reference>
<dbReference type="Pfam" id="PF07070">
    <property type="entry name" value="Spo0M"/>
    <property type="match status" value="1"/>
</dbReference>
<dbReference type="InterPro" id="IPR009776">
    <property type="entry name" value="Spore_0_M"/>
</dbReference>